<dbReference type="PANTHER" id="PTHR12815">
    <property type="entry name" value="SORTING AND ASSEMBLY MACHINERY SAMM50 PROTEIN FAMILY MEMBER"/>
    <property type="match status" value="1"/>
</dbReference>
<comment type="similarity">
    <text evidence="8">Belongs to the BamA family.</text>
</comment>
<evidence type="ECO:0000256" key="7">
    <source>
        <dbReference type="ARBA" id="ARBA00023237"/>
    </source>
</evidence>
<sequence precursor="true">MRATLLLGTIVGGWASPVLAQQAAAPAPVAATTAQPAPATTAPAAPAAQQRTIRSISVQGAQRLEADTVRSYAGLNPGDTYDAEKLDTAIKALYETELFADAQIQGADTGNIVLVVRENPVINRIVLEGNKRIKDDKILPEIRLAPRQIFTRTKARSDVERIIELYKRQGRFAARVEPKVVTLDQNRVDLVFEITEGDKSKVRAINIIGNEQFDDGRLRKEMFTRESGGFLGFLKSNDSYDPDRLAADQQKLRAFYLTQGYADFRVVSALAELTPDRRDFVITYVVEEGKRYKFGDITAESELRDFKPELIVALAGVKKGDWFNAKAVEDAVTRMNEAAGLLGYAFTEIDPNYERNAETQTMGIAFRVGETPRTYVDRINVSGNTGTRDKVVRREFRVNEGDAFNTVKVKRSQDRIQSLGYFQEKLEIKQEQVAPDRVALNVEVEEKPTGQLQLSAGYSSLERFILAASIEQNNFRGMGQSLSAGINYSRYSKSVQLGFTEPYLFDKQILLGGQIYRRDFNSFNFIGNERNRTYSQIQTGAGLSLGFPVNEFINFGTRYTLNFDNITLANRPEFFTNGQCDPLKAGQYLCDEIGKRTTSSIGYSAVFDNTNGIRATQGQRLSFSQDFAGLGGDVRYIRSRAEGTKYWGLGRGFVLSARAEGGYIHPLQNAKREGLDPIRISDRFFTPQLRGFDIRGIGPRIRRTSYSEDASALLGEEGQITDALGGRAYYMGRLELEIPLGAGARNLGLRPSAFVDVGSLFKLRTPNLLNLPGTCFYVASAENVTAPAAQVLAVGQTRANCAAAPTGTVLNFQPGYREEFLGNSAKPRLAVGIGVNWTSPFGPLRIDLAKALLTQDGDDPKLFSFNVGTAF</sequence>
<dbReference type="InterPro" id="IPR023707">
    <property type="entry name" value="OM_assembly_BamA"/>
</dbReference>
<dbReference type="Pfam" id="PF01103">
    <property type="entry name" value="Omp85"/>
    <property type="match status" value="1"/>
</dbReference>
<reference evidence="11 12" key="1">
    <citation type="submission" date="2024-02" db="EMBL/GenBank/DDBJ databases">
        <title>Full genome sequence of Sphingomonas kaistensis.</title>
        <authorList>
            <person name="Poletto B.L."/>
            <person name="Silva G."/>
            <person name="Galante D."/>
            <person name="Campos K.R."/>
            <person name="Santos M.B.N."/>
            <person name="Sacchi C.T."/>
        </authorList>
    </citation>
    <scope>NUCLEOTIDE SEQUENCE [LARGE SCALE GENOMIC DNA]</scope>
    <source>
        <strain evidence="11 12">MA4R</strain>
    </source>
</reference>
<feature type="domain" description="POTRA" evidence="10">
    <location>
        <begin position="120"/>
        <end position="197"/>
    </location>
</feature>
<keyword evidence="4 8" id="KW-0732">Signal</keyword>
<evidence type="ECO:0000256" key="3">
    <source>
        <dbReference type="ARBA" id="ARBA00022692"/>
    </source>
</evidence>
<evidence type="ECO:0000256" key="5">
    <source>
        <dbReference type="ARBA" id="ARBA00022737"/>
    </source>
</evidence>
<dbReference type="InterPro" id="IPR034746">
    <property type="entry name" value="POTRA"/>
</dbReference>
<keyword evidence="7 8" id="KW-0998">Cell outer membrane</keyword>
<gene>
    <name evidence="8 11" type="primary">bamA</name>
    <name evidence="11" type="ORF">V6R86_10335</name>
</gene>
<proteinExistence type="inferred from homology"/>
<feature type="domain" description="POTRA" evidence="10">
    <location>
        <begin position="200"/>
        <end position="289"/>
    </location>
</feature>
<feature type="chain" id="PRO_5044919360" description="Outer membrane protein assembly factor BamA" evidence="8">
    <location>
        <begin position="21"/>
        <end position="871"/>
    </location>
</feature>
<evidence type="ECO:0000256" key="6">
    <source>
        <dbReference type="ARBA" id="ARBA00023136"/>
    </source>
</evidence>
<dbReference type="InterPro" id="IPR010827">
    <property type="entry name" value="BamA/TamA_POTRA"/>
</dbReference>
<dbReference type="Gene3D" id="3.10.20.310">
    <property type="entry name" value="membrane protein fhac"/>
    <property type="match status" value="5"/>
</dbReference>
<dbReference type="EMBL" id="CP145607">
    <property type="protein sequence ID" value="WWM71062.1"/>
    <property type="molecule type" value="Genomic_DNA"/>
</dbReference>
<dbReference type="NCBIfam" id="TIGR03303">
    <property type="entry name" value="OM_YaeT"/>
    <property type="match status" value="1"/>
</dbReference>
<evidence type="ECO:0000259" key="10">
    <source>
        <dbReference type="PROSITE" id="PS51779"/>
    </source>
</evidence>
<evidence type="ECO:0000256" key="4">
    <source>
        <dbReference type="ARBA" id="ARBA00022729"/>
    </source>
</evidence>
<keyword evidence="3 8" id="KW-0812">Transmembrane</keyword>
<organism evidence="11 12">
    <name type="scientific">Sphingomonas kaistensis</name>
    <dbReference type="NCBI Taxonomy" id="298708"/>
    <lineage>
        <taxon>Bacteria</taxon>
        <taxon>Pseudomonadati</taxon>
        <taxon>Pseudomonadota</taxon>
        <taxon>Alphaproteobacteria</taxon>
        <taxon>Sphingomonadales</taxon>
        <taxon>Sphingomonadaceae</taxon>
        <taxon>Sphingomonas</taxon>
    </lineage>
</organism>
<dbReference type="Proteomes" id="UP001382935">
    <property type="component" value="Chromosome"/>
</dbReference>
<name>A0ABZ2G4L2_9SPHN</name>
<evidence type="ECO:0000313" key="11">
    <source>
        <dbReference type="EMBL" id="WWM71062.1"/>
    </source>
</evidence>
<keyword evidence="12" id="KW-1185">Reference proteome</keyword>
<feature type="domain" description="POTRA" evidence="10">
    <location>
        <begin position="374"/>
        <end position="447"/>
    </location>
</feature>
<comment type="function">
    <text evidence="8">Part of the outer membrane protein assembly complex, which is involved in assembly and insertion of beta-barrel proteins into the outer membrane.</text>
</comment>
<dbReference type="PIRSF" id="PIRSF006076">
    <property type="entry name" value="OM_assembly_OMP85"/>
    <property type="match status" value="1"/>
</dbReference>
<keyword evidence="2 8" id="KW-1134">Transmembrane beta strand</keyword>
<feature type="signal peptide" evidence="8">
    <location>
        <begin position="1"/>
        <end position="20"/>
    </location>
</feature>
<dbReference type="PROSITE" id="PS51779">
    <property type="entry name" value="POTRA"/>
    <property type="match status" value="4"/>
</dbReference>
<dbReference type="InterPro" id="IPR039910">
    <property type="entry name" value="D15-like"/>
</dbReference>
<dbReference type="PANTHER" id="PTHR12815:SF23">
    <property type="entry name" value="OUTER MEMBRANE PROTEIN ASSEMBLY FACTOR BAMA"/>
    <property type="match status" value="1"/>
</dbReference>
<keyword evidence="5 8" id="KW-0677">Repeat</keyword>
<evidence type="ECO:0000256" key="8">
    <source>
        <dbReference type="HAMAP-Rule" id="MF_01430"/>
    </source>
</evidence>
<dbReference type="HAMAP" id="MF_01430">
    <property type="entry name" value="OM_assembly_BamA"/>
    <property type="match status" value="1"/>
</dbReference>
<evidence type="ECO:0000256" key="1">
    <source>
        <dbReference type="ARBA" id="ARBA00004370"/>
    </source>
</evidence>
<protein>
    <recommendedName>
        <fullName evidence="8 9">Outer membrane protein assembly factor BamA</fullName>
    </recommendedName>
</protein>
<evidence type="ECO:0000256" key="9">
    <source>
        <dbReference type="NCBIfam" id="TIGR03303"/>
    </source>
</evidence>
<evidence type="ECO:0000256" key="2">
    <source>
        <dbReference type="ARBA" id="ARBA00022452"/>
    </source>
</evidence>
<dbReference type="Pfam" id="PF07244">
    <property type="entry name" value="POTRA"/>
    <property type="match status" value="5"/>
</dbReference>
<dbReference type="Gene3D" id="2.40.160.50">
    <property type="entry name" value="membrane protein fhac: a member of the omp85/tpsb transporter family"/>
    <property type="match status" value="1"/>
</dbReference>
<keyword evidence="6 8" id="KW-0472">Membrane</keyword>
<comment type="subunit">
    <text evidence="8">Part of the Bam complex.</text>
</comment>
<comment type="subcellular location">
    <subcellularLocation>
        <location evidence="8">Cell outer membrane</location>
    </subcellularLocation>
    <subcellularLocation>
        <location evidence="1">Membrane</location>
    </subcellularLocation>
</comment>
<accession>A0ABZ2G4L2</accession>
<dbReference type="RefSeq" id="WP_338504347.1">
    <property type="nucleotide sequence ID" value="NZ_CP145607.1"/>
</dbReference>
<feature type="domain" description="POTRA" evidence="10">
    <location>
        <begin position="51"/>
        <end position="119"/>
    </location>
</feature>
<evidence type="ECO:0000313" key="12">
    <source>
        <dbReference type="Proteomes" id="UP001382935"/>
    </source>
</evidence>
<dbReference type="InterPro" id="IPR000184">
    <property type="entry name" value="Bac_surfAg_D15"/>
</dbReference>